<sequence length="222" mass="24223">MTSASDLCASLYSFPTSSDTHTLIDAVMLEGQLAARDARPVRRAPVAFSAPSRQKAVHGDALRSLDGQVQEVYGQQAGSEMESERWVKAVVKEVPTTNPRTQSILNTLHSLTASGAVPHEEIITLLLTEARRIQWEQAQQEASSSGTTRTSTRTSGTSYRRMHAQRVQPDVSREQAIMKEMYEKVTSAGAADAEGMLDVLLAEAVRTAKEGEQRQKAVLAKL</sequence>
<dbReference type="Proteomes" id="UP000053201">
    <property type="component" value="Unassembled WGS sequence"/>
</dbReference>
<dbReference type="OrthoDB" id="2134936at2759"/>
<dbReference type="EMBL" id="KQ257463">
    <property type="protein sequence ID" value="KNC97567.1"/>
    <property type="molecule type" value="Genomic_DNA"/>
</dbReference>
<feature type="compositionally biased region" description="Low complexity" evidence="1">
    <location>
        <begin position="137"/>
        <end position="158"/>
    </location>
</feature>
<name>A0A0L0H8R5_SPIPD</name>
<dbReference type="VEuPathDB" id="FungiDB:SPPG_07040"/>
<evidence type="ECO:0000313" key="3">
    <source>
        <dbReference type="Proteomes" id="UP000053201"/>
    </source>
</evidence>
<organism evidence="2 3">
    <name type="scientific">Spizellomyces punctatus (strain DAOM BR117)</name>
    <dbReference type="NCBI Taxonomy" id="645134"/>
    <lineage>
        <taxon>Eukaryota</taxon>
        <taxon>Fungi</taxon>
        <taxon>Fungi incertae sedis</taxon>
        <taxon>Chytridiomycota</taxon>
        <taxon>Chytridiomycota incertae sedis</taxon>
        <taxon>Chytridiomycetes</taxon>
        <taxon>Spizellomycetales</taxon>
        <taxon>Spizellomycetaceae</taxon>
        <taxon>Spizellomyces</taxon>
    </lineage>
</organism>
<dbReference type="AlphaFoldDB" id="A0A0L0H8R5"/>
<dbReference type="GeneID" id="27690288"/>
<accession>A0A0L0H8R5</accession>
<feature type="region of interest" description="Disordered" evidence="1">
    <location>
        <begin position="137"/>
        <end position="170"/>
    </location>
</feature>
<proteinExistence type="predicted"/>
<evidence type="ECO:0000313" key="2">
    <source>
        <dbReference type="EMBL" id="KNC97567.1"/>
    </source>
</evidence>
<dbReference type="InParanoid" id="A0A0L0H8R5"/>
<gene>
    <name evidence="2" type="ORF">SPPG_07040</name>
</gene>
<reference evidence="2 3" key="1">
    <citation type="submission" date="2009-08" db="EMBL/GenBank/DDBJ databases">
        <title>The Genome Sequence of Spizellomyces punctatus strain DAOM BR117.</title>
        <authorList>
            <consortium name="The Broad Institute Genome Sequencing Platform"/>
            <person name="Russ C."/>
            <person name="Cuomo C."/>
            <person name="Shea T."/>
            <person name="Young S.K."/>
            <person name="Zeng Q."/>
            <person name="Koehrsen M."/>
            <person name="Haas B."/>
            <person name="Borodovsky M."/>
            <person name="Guigo R."/>
            <person name="Alvarado L."/>
            <person name="Berlin A."/>
            <person name="Bochicchio J."/>
            <person name="Borenstein D."/>
            <person name="Chapman S."/>
            <person name="Chen Z."/>
            <person name="Engels R."/>
            <person name="Freedman E."/>
            <person name="Gellesch M."/>
            <person name="Goldberg J."/>
            <person name="Griggs A."/>
            <person name="Gujja S."/>
            <person name="Heiman D."/>
            <person name="Hepburn T."/>
            <person name="Howarth C."/>
            <person name="Jen D."/>
            <person name="Larson L."/>
            <person name="Lewis B."/>
            <person name="Mehta T."/>
            <person name="Park D."/>
            <person name="Pearson M."/>
            <person name="Roberts A."/>
            <person name="Saif S."/>
            <person name="Shenoy N."/>
            <person name="Sisk P."/>
            <person name="Stolte C."/>
            <person name="Sykes S."/>
            <person name="Thomson T."/>
            <person name="Walk T."/>
            <person name="White J."/>
            <person name="Yandava C."/>
            <person name="Burger G."/>
            <person name="Gray M.W."/>
            <person name="Holland P.W.H."/>
            <person name="King N."/>
            <person name="Lang F.B.F."/>
            <person name="Roger A.J."/>
            <person name="Ruiz-Trillo I."/>
            <person name="Lander E."/>
            <person name="Nusbaum C."/>
        </authorList>
    </citation>
    <scope>NUCLEOTIDE SEQUENCE [LARGE SCALE GENOMIC DNA]</scope>
    <source>
        <strain evidence="2 3">DAOM BR117</strain>
    </source>
</reference>
<keyword evidence="3" id="KW-1185">Reference proteome</keyword>
<dbReference type="RefSeq" id="XP_016605607.1">
    <property type="nucleotide sequence ID" value="XM_016755216.1"/>
</dbReference>
<protein>
    <submittedName>
        <fullName evidence="2">Uncharacterized protein</fullName>
    </submittedName>
</protein>
<evidence type="ECO:0000256" key="1">
    <source>
        <dbReference type="SAM" id="MobiDB-lite"/>
    </source>
</evidence>